<proteinExistence type="predicted"/>
<keyword evidence="1" id="KW-1133">Transmembrane helix</keyword>
<dbReference type="VEuPathDB" id="TriTrypDB:LpyrH10_01_9550"/>
<dbReference type="Gene3D" id="3.60.21.70">
    <property type="entry name" value="PhoD-like phosphatase"/>
    <property type="match status" value="1"/>
</dbReference>
<sequence>MSCPTRLCCTASRCSTARSWWRYRAVLLVLVHLSLLLTSSAVDAAAAADAARSKALKQPKEVLTHVTFASCNRQHDDQSYWMHTIAPAVMKERGGTAAHTDLLLWLGNAVYADVGETGVAMRNARTPAGIEEEYKALTENPYYRQFVEEVVEAGGGRVVGIWDDRDLGLRFADANYTQAEAVRRLYLTQLWKGYPLSVKDNAGEGVHGALYSFTTVPAPANSPLATHFVNSVCTLTLDVRTQRSAQANLVHVLLRGTTEDGLRIYGTRGKQMDRQIEELRAEHAKVMEADLLGTAQWAWVERVISTYLAADTPSPGDAAGRAHCAVTLIASPWQILLNDNKPFEGWDLYPASRSKLLLLLKRYEVARLIFLSGHAETGEMGVVRRATKEDVTVEGPTASLFNSFPMAPLTKAAARLLPPLPSYLVELTTGGLTHTVQEAPFAGRLASWFTTPKTPEDKPENGFVKRYVFLTRTTAAQRNFGTLQLVGDAAAAPGKSSDTAKYDVLHHTRVILTLHGVQDGALLITFDKSLDNLPSYAVEPLLDEFDEEAEAATKALDLHDVAHLPVFNTFNLPGEIPWLKRRLAERQCAEVPCANGQHYMLLKVVGTLTLAFVMVLLVIVAAYYYQQRNPEIFEPETPTKLKQD</sequence>
<evidence type="ECO:0000313" key="4">
    <source>
        <dbReference type="Proteomes" id="UP000037923"/>
    </source>
</evidence>
<dbReference type="OrthoDB" id="10266805at2759"/>
<keyword evidence="4" id="KW-1185">Reference proteome</keyword>
<dbReference type="RefSeq" id="XP_015665361.1">
    <property type="nucleotide sequence ID" value="XM_015797353.1"/>
</dbReference>
<organism evidence="3 4">
    <name type="scientific">Leptomonas pyrrhocoris</name>
    <name type="common">Firebug parasite</name>
    <dbReference type="NCBI Taxonomy" id="157538"/>
    <lineage>
        <taxon>Eukaryota</taxon>
        <taxon>Discoba</taxon>
        <taxon>Euglenozoa</taxon>
        <taxon>Kinetoplastea</taxon>
        <taxon>Metakinetoplastina</taxon>
        <taxon>Trypanosomatida</taxon>
        <taxon>Trypanosomatidae</taxon>
        <taxon>Leishmaniinae</taxon>
        <taxon>Leptomonas</taxon>
    </lineage>
</organism>
<feature type="transmembrane region" description="Helical" evidence="1">
    <location>
        <begin position="600"/>
        <end position="625"/>
    </location>
</feature>
<dbReference type="PANTHER" id="PTHR33987:SF1">
    <property type="entry name" value="CALCINEURIN-LIKE METALLO-PHOSPHOESTERASE SUPERFAMILY PROTEIN"/>
    <property type="match status" value="1"/>
</dbReference>
<gene>
    <name evidence="3" type="ORF">ABB37_00955</name>
</gene>
<reference evidence="3 4" key="1">
    <citation type="submission" date="2015-07" db="EMBL/GenBank/DDBJ databases">
        <title>High-quality genome of monoxenous trypanosomatid Leptomonas pyrrhocoris.</title>
        <authorList>
            <person name="Flegontov P."/>
            <person name="Butenko A."/>
            <person name="Firsov S."/>
            <person name="Vlcek C."/>
            <person name="Logacheva M.D."/>
            <person name="Field M."/>
            <person name="Filatov D."/>
            <person name="Flegontova O."/>
            <person name="Gerasimov E."/>
            <person name="Jackson A.P."/>
            <person name="Kelly S."/>
            <person name="Opperdoes F."/>
            <person name="O'Reilly A."/>
            <person name="Votypka J."/>
            <person name="Yurchenko V."/>
            <person name="Lukes J."/>
        </authorList>
    </citation>
    <scope>NUCLEOTIDE SEQUENCE [LARGE SCALE GENOMIC DNA]</scope>
    <source>
        <strain evidence="3">H10</strain>
    </source>
</reference>
<comment type="caution">
    <text evidence="3">The sequence shown here is derived from an EMBL/GenBank/DDBJ whole genome shotgun (WGS) entry which is preliminary data.</text>
</comment>
<evidence type="ECO:0000256" key="2">
    <source>
        <dbReference type="SAM" id="SignalP"/>
    </source>
</evidence>
<dbReference type="GeneID" id="26901252"/>
<name>A0A0N0E0W6_LEPPY</name>
<protein>
    <submittedName>
        <fullName evidence="3">Uncharacterized protein</fullName>
    </submittedName>
</protein>
<dbReference type="Proteomes" id="UP000037923">
    <property type="component" value="Unassembled WGS sequence"/>
</dbReference>
<evidence type="ECO:0000256" key="1">
    <source>
        <dbReference type="SAM" id="Phobius"/>
    </source>
</evidence>
<dbReference type="AlphaFoldDB" id="A0A0N0E0W6"/>
<feature type="chain" id="PRO_5005846970" evidence="2">
    <location>
        <begin position="42"/>
        <end position="644"/>
    </location>
</feature>
<dbReference type="InterPro" id="IPR038607">
    <property type="entry name" value="PhoD-like_sf"/>
</dbReference>
<accession>A0A0N0E0W6</accession>
<dbReference type="OMA" id="HVTFASC"/>
<evidence type="ECO:0000313" key="3">
    <source>
        <dbReference type="EMBL" id="KPA86922.1"/>
    </source>
</evidence>
<keyword evidence="1" id="KW-0812">Transmembrane</keyword>
<dbReference type="EMBL" id="LGTL01000001">
    <property type="protein sequence ID" value="KPA86922.1"/>
    <property type="molecule type" value="Genomic_DNA"/>
</dbReference>
<keyword evidence="2" id="KW-0732">Signal</keyword>
<feature type="signal peptide" evidence="2">
    <location>
        <begin position="1"/>
        <end position="41"/>
    </location>
</feature>
<keyword evidence="1" id="KW-0472">Membrane</keyword>
<dbReference type="PANTHER" id="PTHR33987">
    <property type="entry name" value="CALCINEURIN-LIKE METALLO-PHOSPHOESTERASE SUPERFAMILY PROTEIN"/>
    <property type="match status" value="1"/>
</dbReference>